<evidence type="ECO:0000313" key="2">
    <source>
        <dbReference type="EMBL" id="KAJ2922074.1"/>
    </source>
</evidence>
<sequence>MPAHCSDEDEDDEYPALVMSDDSDVEEEEGGDYVDNMESEGPPDGVNKGPIRKQVRPSDNLR</sequence>
<protein>
    <submittedName>
        <fullName evidence="2">Uncharacterized protein</fullName>
    </submittedName>
</protein>
<proteinExistence type="predicted"/>
<dbReference type="AlphaFoldDB" id="A0A9W8MB09"/>
<feature type="compositionally biased region" description="Acidic residues" evidence="1">
    <location>
        <begin position="21"/>
        <end position="38"/>
    </location>
</feature>
<organism evidence="2 3">
    <name type="scientific">Candolleomyces eurysporus</name>
    <dbReference type="NCBI Taxonomy" id="2828524"/>
    <lineage>
        <taxon>Eukaryota</taxon>
        <taxon>Fungi</taxon>
        <taxon>Dikarya</taxon>
        <taxon>Basidiomycota</taxon>
        <taxon>Agaricomycotina</taxon>
        <taxon>Agaricomycetes</taxon>
        <taxon>Agaricomycetidae</taxon>
        <taxon>Agaricales</taxon>
        <taxon>Agaricineae</taxon>
        <taxon>Psathyrellaceae</taxon>
        <taxon>Candolleomyces</taxon>
    </lineage>
</organism>
<accession>A0A9W8MB09</accession>
<reference evidence="2" key="1">
    <citation type="submission" date="2022-06" db="EMBL/GenBank/DDBJ databases">
        <title>Genome Sequence of Candolleomyces eurysporus.</title>
        <authorList>
            <person name="Buettner E."/>
        </authorList>
    </citation>
    <scope>NUCLEOTIDE SEQUENCE</scope>
    <source>
        <strain evidence="2">VTCC 930004</strain>
    </source>
</reference>
<gene>
    <name evidence="2" type="ORF">H1R20_g15022</name>
</gene>
<keyword evidence="3" id="KW-1185">Reference proteome</keyword>
<dbReference type="Proteomes" id="UP001140091">
    <property type="component" value="Unassembled WGS sequence"/>
</dbReference>
<feature type="non-terminal residue" evidence="2">
    <location>
        <position position="62"/>
    </location>
</feature>
<name>A0A9W8MB09_9AGAR</name>
<evidence type="ECO:0000256" key="1">
    <source>
        <dbReference type="SAM" id="MobiDB-lite"/>
    </source>
</evidence>
<feature type="region of interest" description="Disordered" evidence="1">
    <location>
        <begin position="1"/>
        <end position="62"/>
    </location>
</feature>
<evidence type="ECO:0000313" key="3">
    <source>
        <dbReference type="Proteomes" id="UP001140091"/>
    </source>
</evidence>
<comment type="caution">
    <text evidence="2">The sequence shown here is derived from an EMBL/GenBank/DDBJ whole genome shotgun (WGS) entry which is preliminary data.</text>
</comment>
<dbReference type="EMBL" id="JANBPK010001517">
    <property type="protein sequence ID" value="KAJ2922074.1"/>
    <property type="molecule type" value="Genomic_DNA"/>
</dbReference>